<dbReference type="EMBL" id="JACHVS010000001">
    <property type="protein sequence ID" value="MBB2996305.1"/>
    <property type="molecule type" value="Genomic_DNA"/>
</dbReference>
<accession>A0A839QNU3</accession>
<organism evidence="3 4">
    <name type="scientific">Paeniglutamicibacter cryotolerans</name>
    <dbReference type="NCBI Taxonomy" id="670079"/>
    <lineage>
        <taxon>Bacteria</taxon>
        <taxon>Bacillati</taxon>
        <taxon>Actinomycetota</taxon>
        <taxon>Actinomycetes</taxon>
        <taxon>Micrococcales</taxon>
        <taxon>Micrococcaceae</taxon>
        <taxon>Paeniglutamicibacter</taxon>
    </lineage>
</organism>
<feature type="transmembrane region" description="Helical" evidence="2">
    <location>
        <begin position="122"/>
        <end position="139"/>
    </location>
</feature>
<feature type="region of interest" description="Disordered" evidence="1">
    <location>
        <begin position="1"/>
        <end position="59"/>
    </location>
</feature>
<feature type="transmembrane region" description="Helical" evidence="2">
    <location>
        <begin position="93"/>
        <end position="115"/>
    </location>
</feature>
<keyword evidence="4" id="KW-1185">Reference proteome</keyword>
<evidence type="ECO:0000313" key="3">
    <source>
        <dbReference type="EMBL" id="MBB2996305.1"/>
    </source>
</evidence>
<evidence type="ECO:0000256" key="2">
    <source>
        <dbReference type="SAM" id="Phobius"/>
    </source>
</evidence>
<dbReference type="Proteomes" id="UP000523000">
    <property type="component" value="Unassembled WGS sequence"/>
</dbReference>
<comment type="caution">
    <text evidence="3">The sequence shown here is derived from an EMBL/GenBank/DDBJ whole genome shotgun (WGS) entry which is preliminary data.</text>
</comment>
<protein>
    <submittedName>
        <fullName evidence="3">Uncharacterized protein</fullName>
    </submittedName>
</protein>
<dbReference type="AlphaFoldDB" id="A0A839QNU3"/>
<dbReference type="RefSeq" id="WP_183511578.1">
    <property type="nucleotide sequence ID" value="NZ_BAABGK010000019.1"/>
</dbReference>
<evidence type="ECO:0000313" key="4">
    <source>
        <dbReference type="Proteomes" id="UP000523000"/>
    </source>
</evidence>
<evidence type="ECO:0000256" key="1">
    <source>
        <dbReference type="SAM" id="MobiDB-lite"/>
    </source>
</evidence>
<keyword evidence="2" id="KW-1133">Transmembrane helix</keyword>
<reference evidence="3 4" key="1">
    <citation type="submission" date="2020-08" db="EMBL/GenBank/DDBJ databases">
        <title>Sequencing the genomes of 1000 actinobacteria strains.</title>
        <authorList>
            <person name="Klenk H.-P."/>
        </authorList>
    </citation>
    <scope>NUCLEOTIDE SEQUENCE [LARGE SCALE GENOMIC DNA]</scope>
    <source>
        <strain evidence="3 4">DSM 22826</strain>
    </source>
</reference>
<name>A0A839QNU3_9MICC</name>
<feature type="compositionally biased region" description="Pro residues" evidence="1">
    <location>
        <begin position="43"/>
        <end position="52"/>
    </location>
</feature>
<proteinExistence type="predicted"/>
<keyword evidence="2" id="KW-0812">Transmembrane</keyword>
<keyword evidence="2" id="KW-0472">Membrane</keyword>
<feature type="compositionally biased region" description="Basic and acidic residues" evidence="1">
    <location>
        <begin position="23"/>
        <end position="39"/>
    </location>
</feature>
<gene>
    <name evidence="3" type="ORF">E9229_002496</name>
</gene>
<sequence length="155" mass="16801">MPEQNPAETPHDPTGDDAAWADLVRRLEEDDPTADRPADPAEPLAPPTPTPVDPGVFRMHPALVGPRDYEVDDTDDGEFVPEDPPPLGFGNPLLVLAWCGATGAPIVLLLAAMFLRRSPTPLWIGLIAVFLLSVGFLMWKLPRHRADNGDDGARI</sequence>